<evidence type="ECO:0000259" key="2">
    <source>
        <dbReference type="Pfam" id="PF11258"/>
    </source>
</evidence>
<evidence type="ECO:0000313" key="4">
    <source>
        <dbReference type="EMBL" id="MBC8527829.1"/>
    </source>
</evidence>
<name>A0A926CXK7_9FIRM</name>
<comment type="caution">
    <text evidence="4">The sequence shown here is derived from an EMBL/GenBank/DDBJ whole genome shotgun (WGS) entry which is preliminary data.</text>
</comment>
<feature type="signal peptide" evidence="1">
    <location>
        <begin position="1"/>
        <end position="19"/>
    </location>
</feature>
<sequence>MHKLKTILAGLLCALLITAGCQTVQPEPSASPTPEATPEIVLEPKVTQTPEPTAEPLNLSTTTGLPTTLDYRPVEVMVENSPEARPQSGFNQADVIYEAYVEGQITRFMLVYATQLPPEKVGPVRSARIYYLDLAQEWDGIYTHFGGANDPNASNVYKKFKQITLRGHLDGMTEKNYFWRDSSRKSPHNAYVNISEVTNLYGNGVKMPQTPRQFANFRGGSDAPLAGESVQTLTLPYSSFNKVIYTYNADTGLYSRAIGNKPFTDKETGKQCTAANIIVQYAKHGSYNDKAGHISIGLVGSGNAEYYCDGVMRKGTWEKTSETAQTVFKDEDGKVITLAPGNTYVQIVPTNFKVTRG</sequence>
<accession>A0A926CXK7</accession>
<feature type="domain" description="DUF3048" evidence="3">
    <location>
        <begin position="234"/>
        <end position="345"/>
    </location>
</feature>
<dbReference type="SUPFAM" id="SSF159774">
    <property type="entry name" value="YerB-like"/>
    <property type="match status" value="1"/>
</dbReference>
<dbReference type="InterPro" id="IPR023158">
    <property type="entry name" value="YerB-like_sf"/>
</dbReference>
<dbReference type="PROSITE" id="PS51257">
    <property type="entry name" value="PROKAR_LIPOPROTEIN"/>
    <property type="match status" value="1"/>
</dbReference>
<dbReference type="RefSeq" id="WP_249283927.1">
    <property type="nucleotide sequence ID" value="NZ_JACRSO010000001.1"/>
</dbReference>
<dbReference type="Gene3D" id="3.50.90.10">
    <property type="entry name" value="YerB-like"/>
    <property type="match status" value="1"/>
</dbReference>
<dbReference type="Pfam" id="PF11258">
    <property type="entry name" value="DUF3048"/>
    <property type="match status" value="1"/>
</dbReference>
<evidence type="ECO:0000313" key="5">
    <source>
        <dbReference type="Proteomes" id="UP000654279"/>
    </source>
</evidence>
<keyword evidence="1" id="KW-0732">Signal</keyword>
<reference evidence="4" key="1">
    <citation type="submission" date="2020-08" db="EMBL/GenBank/DDBJ databases">
        <title>Genome public.</title>
        <authorList>
            <person name="Liu C."/>
            <person name="Sun Q."/>
        </authorList>
    </citation>
    <scope>NUCLEOTIDE SEQUENCE</scope>
    <source>
        <strain evidence="4">NSJ-44</strain>
    </source>
</reference>
<evidence type="ECO:0000259" key="3">
    <source>
        <dbReference type="Pfam" id="PF17479"/>
    </source>
</evidence>
<evidence type="ECO:0000256" key="1">
    <source>
        <dbReference type="SAM" id="SignalP"/>
    </source>
</evidence>
<dbReference type="Proteomes" id="UP000654279">
    <property type="component" value="Unassembled WGS sequence"/>
</dbReference>
<feature type="domain" description="DUF3048" evidence="2">
    <location>
        <begin position="63"/>
        <end position="199"/>
    </location>
</feature>
<protein>
    <submittedName>
        <fullName evidence="4">DUF3048 domain-containing protein</fullName>
    </submittedName>
</protein>
<dbReference type="EMBL" id="JACRSO010000001">
    <property type="protein sequence ID" value="MBC8527829.1"/>
    <property type="molecule type" value="Genomic_DNA"/>
</dbReference>
<dbReference type="InterPro" id="IPR021416">
    <property type="entry name" value="DUF3048_N"/>
</dbReference>
<dbReference type="InterPro" id="IPR035328">
    <property type="entry name" value="DUF3048_C"/>
</dbReference>
<feature type="chain" id="PRO_5038505034" evidence="1">
    <location>
        <begin position="20"/>
        <end position="357"/>
    </location>
</feature>
<dbReference type="Pfam" id="PF17479">
    <property type="entry name" value="DUF3048_C"/>
    <property type="match status" value="1"/>
</dbReference>
<gene>
    <name evidence="4" type="ORF">H8699_00060</name>
</gene>
<proteinExistence type="predicted"/>
<organism evidence="4 5">
    <name type="scientific">Luoshenia tenuis</name>
    <dbReference type="NCBI Taxonomy" id="2763654"/>
    <lineage>
        <taxon>Bacteria</taxon>
        <taxon>Bacillati</taxon>
        <taxon>Bacillota</taxon>
        <taxon>Clostridia</taxon>
        <taxon>Christensenellales</taxon>
        <taxon>Christensenellaceae</taxon>
        <taxon>Luoshenia</taxon>
    </lineage>
</organism>
<keyword evidence="5" id="KW-1185">Reference proteome</keyword>
<dbReference type="AlphaFoldDB" id="A0A926CXK7"/>